<accession>A0A8C5JQ25</accession>
<dbReference type="Proteomes" id="UP000694408">
    <property type="component" value="Unplaced"/>
</dbReference>
<keyword evidence="3" id="KW-1185">Reference proteome</keyword>
<reference evidence="2" key="1">
    <citation type="submission" date="2025-08" db="UniProtKB">
        <authorList>
            <consortium name="Ensembl"/>
        </authorList>
    </citation>
    <scope>IDENTIFICATION</scope>
</reference>
<feature type="region of interest" description="Disordered" evidence="1">
    <location>
        <begin position="81"/>
        <end position="113"/>
    </location>
</feature>
<feature type="compositionally biased region" description="Basic and acidic residues" evidence="1">
    <location>
        <begin position="95"/>
        <end position="107"/>
    </location>
</feature>
<organism evidence="2 3">
    <name type="scientific">Junco hyemalis</name>
    <name type="common">Dark-eyed junco</name>
    <dbReference type="NCBI Taxonomy" id="40217"/>
    <lineage>
        <taxon>Eukaryota</taxon>
        <taxon>Metazoa</taxon>
        <taxon>Chordata</taxon>
        <taxon>Craniata</taxon>
        <taxon>Vertebrata</taxon>
        <taxon>Euteleostomi</taxon>
        <taxon>Archelosauria</taxon>
        <taxon>Archosauria</taxon>
        <taxon>Dinosauria</taxon>
        <taxon>Saurischia</taxon>
        <taxon>Theropoda</taxon>
        <taxon>Coelurosauria</taxon>
        <taxon>Aves</taxon>
        <taxon>Neognathae</taxon>
        <taxon>Neoaves</taxon>
        <taxon>Telluraves</taxon>
        <taxon>Australaves</taxon>
        <taxon>Passeriformes</taxon>
        <taxon>Passerellidae</taxon>
        <taxon>Junco</taxon>
    </lineage>
</organism>
<sequence length="113" mass="11608">GCDPQGCDPQGGDLQGPQCCPSAPQCCPSALQCHPSAPCCCPSAPWCCPSAPQCYPSLAKAPALDQPGCGITPGPLCWEKGSSAEGRPMGTQAHTHRDISRASRARELQGTNC</sequence>
<reference evidence="2" key="2">
    <citation type="submission" date="2025-09" db="UniProtKB">
        <authorList>
            <consortium name="Ensembl"/>
        </authorList>
    </citation>
    <scope>IDENTIFICATION</scope>
</reference>
<name>A0A8C5JQ25_JUNHY</name>
<proteinExistence type="predicted"/>
<evidence type="ECO:0000256" key="1">
    <source>
        <dbReference type="SAM" id="MobiDB-lite"/>
    </source>
</evidence>
<evidence type="ECO:0000313" key="2">
    <source>
        <dbReference type="Ensembl" id="ENSJHYP00000022589.1"/>
    </source>
</evidence>
<protein>
    <submittedName>
        <fullName evidence="2">Uncharacterized protein</fullName>
    </submittedName>
</protein>
<evidence type="ECO:0000313" key="3">
    <source>
        <dbReference type="Proteomes" id="UP000694408"/>
    </source>
</evidence>
<dbReference type="AlphaFoldDB" id="A0A8C5JQ25"/>
<dbReference type="Ensembl" id="ENSJHYT00000027246.1">
    <property type="protein sequence ID" value="ENSJHYP00000022589.1"/>
    <property type="gene ID" value="ENSJHYG00000017036.1"/>
</dbReference>